<feature type="compositionally biased region" description="Pro residues" evidence="2">
    <location>
        <begin position="453"/>
        <end position="517"/>
    </location>
</feature>
<feature type="compositionally biased region" description="Low complexity" evidence="2">
    <location>
        <begin position="441"/>
        <end position="452"/>
    </location>
</feature>
<dbReference type="InParanoid" id="A0A6P8Y5F7"/>
<dbReference type="Gene3D" id="1.20.58.2220">
    <property type="entry name" value="Formin, FH2 domain"/>
    <property type="match status" value="1"/>
</dbReference>
<evidence type="ECO:0000313" key="5">
    <source>
        <dbReference type="Proteomes" id="UP000515158"/>
    </source>
</evidence>
<gene>
    <name evidence="6" type="primary">LOC117639881</name>
</gene>
<feature type="domain" description="GBD/FH3" evidence="3">
    <location>
        <begin position="1"/>
        <end position="355"/>
    </location>
</feature>
<dbReference type="AlphaFoldDB" id="A0A6P8Y5F7"/>
<feature type="compositionally biased region" description="Basic and acidic residues" evidence="2">
    <location>
        <begin position="401"/>
        <end position="410"/>
    </location>
</feature>
<dbReference type="InterPro" id="IPR014768">
    <property type="entry name" value="GBD/FH3_dom"/>
</dbReference>
<dbReference type="Proteomes" id="UP000515158">
    <property type="component" value="Unplaced"/>
</dbReference>
<protein>
    <submittedName>
        <fullName evidence="6">LOW QUALITY PROTEIN: inverted formin-2-like</fullName>
    </submittedName>
</protein>
<feature type="region of interest" description="Disordered" evidence="2">
    <location>
        <begin position="971"/>
        <end position="1016"/>
    </location>
</feature>
<feature type="domain" description="FH2" evidence="4">
    <location>
        <begin position="580"/>
        <end position="990"/>
    </location>
</feature>
<dbReference type="GO" id="GO:0031267">
    <property type="term" value="F:small GTPase binding"/>
    <property type="evidence" value="ECO:0007669"/>
    <property type="project" value="InterPro"/>
</dbReference>
<evidence type="ECO:0000259" key="4">
    <source>
        <dbReference type="PROSITE" id="PS51444"/>
    </source>
</evidence>
<dbReference type="OrthoDB" id="26518at2759"/>
<keyword evidence="1" id="KW-0175">Coiled coil</keyword>
<dbReference type="KEGG" id="tpal:117639881"/>
<evidence type="ECO:0000256" key="1">
    <source>
        <dbReference type="SAM" id="Coils"/>
    </source>
</evidence>
<dbReference type="InterPro" id="IPR011989">
    <property type="entry name" value="ARM-like"/>
</dbReference>
<feature type="compositionally biased region" description="Low complexity" evidence="2">
    <location>
        <begin position="10"/>
        <end position="21"/>
    </location>
</feature>
<dbReference type="GO" id="GO:0030036">
    <property type="term" value="P:actin cytoskeleton organization"/>
    <property type="evidence" value="ECO:0007669"/>
    <property type="project" value="InterPro"/>
</dbReference>
<dbReference type="Pfam" id="PF06367">
    <property type="entry name" value="Drf_FH3"/>
    <property type="match status" value="1"/>
</dbReference>
<dbReference type="SMART" id="SM00498">
    <property type="entry name" value="FH2"/>
    <property type="match status" value="1"/>
</dbReference>
<dbReference type="Pfam" id="PF06371">
    <property type="entry name" value="Drf_GBD"/>
    <property type="match status" value="1"/>
</dbReference>
<name>A0A6P8Y5F7_THRPL</name>
<organism evidence="6">
    <name type="scientific">Thrips palmi</name>
    <name type="common">Melon thrips</name>
    <dbReference type="NCBI Taxonomy" id="161013"/>
    <lineage>
        <taxon>Eukaryota</taxon>
        <taxon>Metazoa</taxon>
        <taxon>Ecdysozoa</taxon>
        <taxon>Arthropoda</taxon>
        <taxon>Hexapoda</taxon>
        <taxon>Insecta</taxon>
        <taxon>Pterygota</taxon>
        <taxon>Neoptera</taxon>
        <taxon>Paraneoptera</taxon>
        <taxon>Thysanoptera</taxon>
        <taxon>Terebrantia</taxon>
        <taxon>Thripoidea</taxon>
        <taxon>Thripidae</taxon>
        <taxon>Thrips</taxon>
    </lineage>
</organism>
<evidence type="ECO:0000259" key="3">
    <source>
        <dbReference type="PROSITE" id="PS51232"/>
    </source>
</evidence>
<evidence type="ECO:0000256" key="2">
    <source>
        <dbReference type="SAM" id="MobiDB-lite"/>
    </source>
</evidence>
<feature type="region of interest" description="Disordered" evidence="2">
    <location>
        <begin position="376"/>
        <end position="517"/>
    </location>
</feature>
<dbReference type="GeneID" id="117639881"/>
<dbReference type="SMART" id="SM01139">
    <property type="entry name" value="Drf_FH3"/>
    <property type="match status" value="1"/>
</dbReference>
<dbReference type="InterPro" id="IPR042201">
    <property type="entry name" value="FH2_Formin_sf"/>
</dbReference>
<dbReference type="PROSITE" id="PS51444">
    <property type="entry name" value="FH2"/>
    <property type="match status" value="1"/>
</dbReference>
<dbReference type="SUPFAM" id="SSF101447">
    <property type="entry name" value="Formin homology 2 domain (FH2 domain)"/>
    <property type="match status" value="1"/>
</dbReference>
<dbReference type="SMART" id="SM01140">
    <property type="entry name" value="Drf_GBD"/>
    <property type="match status" value="1"/>
</dbReference>
<keyword evidence="5" id="KW-1185">Reference proteome</keyword>
<dbReference type="Gene3D" id="1.25.10.10">
    <property type="entry name" value="Leucine-rich Repeat Variant"/>
    <property type="match status" value="1"/>
</dbReference>
<dbReference type="InterPro" id="IPR016024">
    <property type="entry name" value="ARM-type_fold"/>
</dbReference>
<dbReference type="InterPro" id="IPR010473">
    <property type="entry name" value="GTPase-bd"/>
</dbReference>
<feature type="region of interest" description="Disordered" evidence="2">
    <location>
        <begin position="6"/>
        <end position="25"/>
    </location>
</feature>
<feature type="coiled-coil region" evidence="1">
    <location>
        <begin position="863"/>
        <end position="897"/>
    </location>
</feature>
<dbReference type="PANTHER" id="PTHR46345">
    <property type="entry name" value="INVERTED FORMIN-2"/>
    <property type="match status" value="1"/>
</dbReference>
<feature type="compositionally biased region" description="Basic and acidic residues" evidence="2">
    <location>
        <begin position="971"/>
        <end position="993"/>
    </location>
</feature>
<proteinExistence type="predicted"/>
<dbReference type="InterPro" id="IPR015425">
    <property type="entry name" value="FH2_Formin"/>
</dbReference>
<accession>A0A6P8Y5F7</accession>
<sequence>MLWLKARQKSAASGSSTAPSARVAVKRQRGRGSSELLRDLHLKKDLSHWEPDLCIQMLKIPSAQNYSAMRKLLQLQGTNKSWLLEFLEQDGLGVLLDSLERLGAVGRRGGSKSSLADLSSQVDCVACTRAVINSGVGLEYIVGHPAHTRQLATILSSQNTTVKLQVFELLCAICMFSASGHALALDALQHFKRLHGYRYRFDAVVMELRAADSPVYQATLLAFVNCLVLANEDLASRVRMRNELIGLGLEKLLLPLRRSDSTALQVQVGVFDRAAHADQDALEEAGAAGDPLNMTHHQLFDALFAKVADSPQALSLHTVLLNLTQLDPSNPQSDRIWEALEDLTAHVANGSVPSSSASSRHLRDLRDLRTCETRSVATQTTVRSRASDRLSDRLSGASLTGDRKSVDSDAVKNMVSAEDRVDVGTDPMTPASSAPRIEKQAPVGAASSASTPTAPPPPPPPLPGAAAPPPPPSPPFPGSPAPPPPPFPGSPAPPPPPFPGSPAPPPFPGAPAPPPPPPVPVARPAPFPGAPAPPPPPGLPGMVPVEEPLCVAKTHYLTYPGRRSVDLTDGQWNPTGANKYNTFPHPRRKLRTLNWTKLPNQVIGNESVWTTMHNVEPKVNMDFHQIEELFCQRSAAPAEPKAGKKNAVVANAAPAQPATVNLLDSKRSLAVNIFLKQFKTSGPQEVLNAVKSGDASKLGSERLQCIERLQGLQRLLPDKTELELIRSHPKEGGPLGSAEQFFLDLANISSYSTRIEAMMQKEQLPVFVQEFKPQLKTVVDTCDQVINNASLKEFLALILHFGNYLNAGSYAGNAAGFKLNTLPKLLDMRANKPRVTCLHYVVDVSEAQNKDILTFTTEMKQMRSAARISLETLEEEVQQQDKKIQKLSVILKAADKEVQKQFSEFVTEAIESVKDLQKCVSDAKSAAKRLAIHFCEDVNSNSSSASRFQLQECFKLFADFFDKVDQVREENKLRKKQEESAAARKKAEEERKAMKSNSVNPTSKGASGKGRKGRGHTVFEADEPCLVDLLMQEIKGGTFKLRRTAVSAGQA</sequence>
<evidence type="ECO:0000313" key="6">
    <source>
        <dbReference type="RefSeq" id="XP_034231720.1"/>
    </source>
</evidence>
<dbReference type="SUPFAM" id="SSF48371">
    <property type="entry name" value="ARM repeat"/>
    <property type="match status" value="1"/>
</dbReference>
<dbReference type="PROSITE" id="PS51232">
    <property type="entry name" value="GBD_FH3"/>
    <property type="match status" value="1"/>
</dbReference>
<dbReference type="InterPro" id="IPR010472">
    <property type="entry name" value="FH3_dom"/>
</dbReference>
<dbReference type="GO" id="GO:0003779">
    <property type="term" value="F:actin binding"/>
    <property type="evidence" value="ECO:0007669"/>
    <property type="project" value="InterPro"/>
</dbReference>
<dbReference type="PRINTS" id="PR01217">
    <property type="entry name" value="PRICHEXTENSN"/>
</dbReference>
<dbReference type="RefSeq" id="XP_034231720.1">
    <property type="nucleotide sequence ID" value="XM_034375829.1"/>
</dbReference>
<dbReference type="Pfam" id="PF02181">
    <property type="entry name" value="FH2"/>
    <property type="match status" value="1"/>
</dbReference>
<dbReference type="PANTHER" id="PTHR46345:SF8">
    <property type="entry name" value="FORMIN 3, ISOFORM B"/>
    <property type="match status" value="1"/>
</dbReference>
<reference evidence="6" key="1">
    <citation type="submission" date="2025-08" db="UniProtKB">
        <authorList>
            <consortium name="RefSeq"/>
        </authorList>
    </citation>
    <scope>IDENTIFICATION</scope>
    <source>
        <tissue evidence="6">Total insect</tissue>
    </source>
</reference>